<keyword evidence="2" id="KW-1185">Reference proteome</keyword>
<dbReference type="EMBL" id="JAJSOF020000013">
    <property type="protein sequence ID" value="KAJ4442649.1"/>
    <property type="molecule type" value="Genomic_DNA"/>
</dbReference>
<gene>
    <name evidence="1" type="ORF">ANN_04238</name>
</gene>
<name>A0ABQ8T807_PERAM</name>
<evidence type="ECO:0000313" key="2">
    <source>
        <dbReference type="Proteomes" id="UP001148838"/>
    </source>
</evidence>
<evidence type="ECO:0000313" key="1">
    <source>
        <dbReference type="EMBL" id="KAJ4442649.1"/>
    </source>
</evidence>
<protein>
    <submittedName>
        <fullName evidence="1">Uncharacterized protein</fullName>
    </submittedName>
</protein>
<dbReference type="Proteomes" id="UP001148838">
    <property type="component" value="Unassembled WGS sequence"/>
</dbReference>
<reference evidence="1 2" key="1">
    <citation type="journal article" date="2022" name="Allergy">
        <title>Genome assembly and annotation of Periplaneta americana reveal a comprehensive cockroach allergen profile.</title>
        <authorList>
            <person name="Wang L."/>
            <person name="Xiong Q."/>
            <person name="Saelim N."/>
            <person name="Wang L."/>
            <person name="Nong W."/>
            <person name="Wan A.T."/>
            <person name="Shi M."/>
            <person name="Liu X."/>
            <person name="Cao Q."/>
            <person name="Hui J.H.L."/>
            <person name="Sookrung N."/>
            <person name="Leung T.F."/>
            <person name="Tungtrongchitr A."/>
            <person name="Tsui S.K.W."/>
        </authorList>
    </citation>
    <scope>NUCLEOTIDE SEQUENCE [LARGE SCALE GENOMIC DNA]</scope>
    <source>
        <strain evidence="1">PWHHKU_190912</strain>
    </source>
</reference>
<sequence>MAGLCEGGIEPPGSLKAISRYSASSYDERVMERRKFSPAPGFEPVFSALRADALSTKPHRISTPVSDRIASV</sequence>
<proteinExistence type="predicted"/>
<accession>A0ABQ8T807</accession>
<organism evidence="1 2">
    <name type="scientific">Periplaneta americana</name>
    <name type="common">American cockroach</name>
    <name type="synonym">Blatta americana</name>
    <dbReference type="NCBI Taxonomy" id="6978"/>
    <lineage>
        <taxon>Eukaryota</taxon>
        <taxon>Metazoa</taxon>
        <taxon>Ecdysozoa</taxon>
        <taxon>Arthropoda</taxon>
        <taxon>Hexapoda</taxon>
        <taxon>Insecta</taxon>
        <taxon>Pterygota</taxon>
        <taxon>Neoptera</taxon>
        <taxon>Polyneoptera</taxon>
        <taxon>Dictyoptera</taxon>
        <taxon>Blattodea</taxon>
        <taxon>Blattoidea</taxon>
        <taxon>Blattidae</taxon>
        <taxon>Blattinae</taxon>
        <taxon>Periplaneta</taxon>
    </lineage>
</organism>
<comment type="caution">
    <text evidence="1">The sequence shown here is derived from an EMBL/GenBank/DDBJ whole genome shotgun (WGS) entry which is preliminary data.</text>
</comment>